<dbReference type="InterPro" id="IPR051128">
    <property type="entry name" value="EgtD_Methyltrsf_superfamily"/>
</dbReference>
<dbReference type="SUPFAM" id="SSF53335">
    <property type="entry name" value="S-adenosyl-L-methionine-dependent methyltransferases"/>
    <property type="match status" value="1"/>
</dbReference>
<dbReference type="InterPro" id="IPR019257">
    <property type="entry name" value="MeTrfase_dom"/>
</dbReference>
<dbReference type="GeneID" id="100372749"/>
<evidence type="ECO:0000256" key="1">
    <source>
        <dbReference type="ARBA" id="ARBA00022603"/>
    </source>
</evidence>
<proteinExistence type="predicted"/>
<dbReference type="RefSeq" id="XP_002742080.1">
    <property type="nucleotide sequence ID" value="XM_002742034.1"/>
</dbReference>
<evidence type="ECO:0000259" key="3">
    <source>
        <dbReference type="Pfam" id="PF10017"/>
    </source>
</evidence>
<dbReference type="PANTHER" id="PTHR43397:SF1">
    <property type="entry name" value="ERGOTHIONEINE BIOSYNTHESIS PROTEIN 1"/>
    <property type="match status" value="1"/>
</dbReference>
<dbReference type="PIRSF" id="PIRSF018005">
    <property type="entry name" value="UCP018005"/>
    <property type="match status" value="1"/>
</dbReference>
<evidence type="ECO:0000256" key="2">
    <source>
        <dbReference type="ARBA" id="ARBA00022679"/>
    </source>
</evidence>
<dbReference type="PANTHER" id="PTHR43397">
    <property type="entry name" value="ERGOTHIONEINE BIOSYNTHESIS PROTEIN 1"/>
    <property type="match status" value="1"/>
</dbReference>
<gene>
    <name evidence="5" type="primary">LOC100372749</name>
</gene>
<name>A0ABM0H1F8_SACKO</name>
<keyword evidence="1" id="KW-0489">Methyltransferase</keyword>
<organism evidence="4 5">
    <name type="scientific">Saccoglossus kowalevskii</name>
    <name type="common">Acorn worm</name>
    <dbReference type="NCBI Taxonomy" id="10224"/>
    <lineage>
        <taxon>Eukaryota</taxon>
        <taxon>Metazoa</taxon>
        <taxon>Hemichordata</taxon>
        <taxon>Enteropneusta</taxon>
        <taxon>Harrimaniidae</taxon>
        <taxon>Saccoglossus</taxon>
    </lineage>
</organism>
<feature type="domain" description="Histidine-specific methyltransferase SAM-dependent" evidence="3">
    <location>
        <begin position="6"/>
        <end position="322"/>
    </location>
</feature>
<evidence type="ECO:0000313" key="5">
    <source>
        <dbReference type="RefSeq" id="XP_002742080.1"/>
    </source>
</evidence>
<protein>
    <submittedName>
        <fullName evidence="5">Uncharacterized protein LOC100372749</fullName>
    </submittedName>
</protein>
<evidence type="ECO:0000313" key="4">
    <source>
        <dbReference type="Proteomes" id="UP000694865"/>
    </source>
</evidence>
<reference evidence="5" key="1">
    <citation type="submission" date="2025-08" db="UniProtKB">
        <authorList>
            <consortium name="RefSeq"/>
        </authorList>
    </citation>
    <scope>IDENTIFICATION</scope>
    <source>
        <tissue evidence="5">Testes</tissue>
    </source>
</reference>
<sequence>MEIENATVVKGLLSTPKYFPHWYMYDTRGSILFDNAAMNNPHYHIYGNETRILKQNIVEIISNVGNEVVLCELGAGSSTKTTHIISALLQKNKQLTYIPIDVAKEFVEDTSRGLLAQFNNGLEVKPFAGNYIEGLCHLKTIRKEKLIIFLGNSFSNIPLHEMRSFLSHLKDAMGDNGRFLAGIDTTQDEDTLRAMYTDPHTSVPFALNCLTRLNREFEANFKLEMFRLNLELVVRDGAVDMVDNPRYIQIALKSTCKQDVNLEKLGLHMSFEADELMYVHELESLSLKWTWDQFEDTMAKGGLCLQKKWSDESDIFGLVLMESI</sequence>
<keyword evidence="2" id="KW-0808">Transferase</keyword>
<keyword evidence="4" id="KW-1185">Reference proteome</keyword>
<dbReference type="InterPro" id="IPR029063">
    <property type="entry name" value="SAM-dependent_MTases_sf"/>
</dbReference>
<dbReference type="Proteomes" id="UP000694865">
    <property type="component" value="Unplaced"/>
</dbReference>
<accession>A0ABM0H1F8</accession>
<dbReference type="Pfam" id="PF10017">
    <property type="entry name" value="Methyltransf_33"/>
    <property type="match status" value="1"/>
</dbReference>
<dbReference type="InterPro" id="IPR017804">
    <property type="entry name" value="MeTrfase_EgtD-like"/>
</dbReference>
<dbReference type="Gene3D" id="3.40.50.150">
    <property type="entry name" value="Vaccinia Virus protein VP39"/>
    <property type="match status" value="1"/>
</dbReference>